<dbReference type="Gene3D" id="3.20.20.70">
    <property type="entry name" value="Aldolase class I"/>
    <property type="match status" value="1"/>
</dbReference>
<sequence>MTNLNVQLPGLNLKNPIMPASGCFGFGKEYSQLYDLSALGAIMIKATTVETRLGNPTPRVAETASGMLNAIGLQNPGLQKVLGEELPRLEQYDVPIIANVAGTTTEDYVEVAKAISESPNVHALEINISCPNVKQGGITFGTDPDIARELTRAVKDVSSVPVYIKLSPNVTDIVSIAKAVEEGGADGITMINTLLGMRLDAKTGRPVIANITGGLSGPAVKPVALRMVYEVRKQTDLPIIGMGGVADVKDVIDFLSAGANAVAVGTANFVNPFVCPEIIGQLPERLHELGYESIEELVGRSHRL</sequence>
<dbReference type="PROSITE" id="PS00911">
    <property type="entry name" value="DHODEHASE_1"/>
    <property type="match status" value="1"/>
</dbReference>
<dbReference type="GO" id="GO:0044205">
    <property type="term" value="P:'de novo' UMP biosynthetic process"/>
    <property type="evidence" value="ECO:0007669"/>
    <property type="project" value="UniProtKB-UniRule"/>
</dbReference>
<feature type="binding site" evidence="13">
    <location>
        <position position="21"/>
    </location>
    <ligand>
        <name>FMN</name>
        <dbReference type="ChEBI" id="CHEBI:58210"/>
    </ligand>
</feature>
<evidence type="ECO:0000256" key="13">
    <source>
        <dbReference type="HAMAP-Rule" id="MF_00224"/>
    </source>
</evidence>
<dbReference type="InterPro" id="IPR050074">
    <property type="entry name" value="DHO_dehydrogenase"/>
</dbReference>
<feature type="binding site" evidence="13">
    <location>
        <position position="127"/>
    </location>
    <ligand>
        <name>FMN</name>
        <dbReference type="ChEBI" id="CHEBI:58210"/>
    </ligand>
</feature>
<name>A0A7H8Q5F5_9BACL</name>
<keyword evidence="8 13" id="KW-0288">FMN</keyword>
<comment type="function">
    <text evidence="1">Catalyzes the conversion of dihydroorotate to orotate with NAD(+) as electron acceptor.</text>
</comment>
<organism evidence="15 16">
    <name type="scientific">Planococcus glaciei</name>
    <dbReference type="NCBI Taxonomy" id="459472"/>
    <lineage>
        <taxon>Bacteria</taxon>
        <taxon>Bacillati</taxon>
        <taxon>Bacillota</taxon>
        <taxon>Bacilli</taxon>
        <taxon>Bacillales</taxon>
        <taxon>Caryophanaceae</taxon>
        <taxon>Planococcus</taxon>
    </lineage>
</organism>
<evidence type="ECO:0000256" key="10">
    <source>
        <dbReference type="ARBA" id="ARBA00023002"/>
    </source>
</evidence>
<dbReference type="GO" id="GO:0006207">
    <property type="term" value="P:'de novo' pyrimidine nucleobase biosynthetic process"/>
    <property type="evidence" value="ECO:0007669"/>
    <property type="project" value="InterPro"/>
</dbReference>
<dbReference type="InterPro" id="IPR005720">
    <property type="entry name" value="Dihydroorotate_DH_cat"/>
</dbReference>
<dbReference type="InterPro" id="IPR012135">
    <property type="entry name" value="Dihydroorotate_DH_1_2"/>
</dbReference>
<evidence type="ECO:0000256" key="12">
    <source>
        <dbReference type="ARBA" id="ARBA00048996"/>
    </source>
</evidence>
<evidence type="ECO:0000313" key="16">
    <source>
        <dbReference type="Proteomes" id="UP000509222"/>
    </source>
</evidence>
<dbReference type="UniPathway" id="UPA00070">
    <property type="reaction ID" value="UER00945"/>
</dbReference>
<evidence type="ECO:0000256" key="7">
    <source>
        <dbReference type="ARBA" id="ARBA00022630"/>
    </source>
</evidence>
<comment type="pathway">
    <text evidence="3">Pyrimidine metabolism; UMP biosynthesis via de novo pathway; orotate from (S)-dihydroorotate (NAD(+) route): step 1/1.</text>
</comment>
<feature type="domain" description="Dihydroorotate dehydrogenase catalytic" evidence="14">
    <location>
        <begin position="4"/>
        <end position="286"/>
    </location>
</feature>
<protein>
    <recommendedName>
        <fullName evidence="13">Dihydroorotate dehydrogenase</fullName>
        <shortName evidence="13">DHOD</shortName>
        <shortName evidence="13">DHODase</shortName>
        <shortName evidence="13">DHOdehase</shortName>
        <ecNumber evidence="13">1.3.-.-</ecNumber>
    </recommendedName>
</protein>
<evidence type="ECO:0000256" key="8">
    <source>
        <dbReference type="ARBA" id="ARBA00022643"/>
    </source>
</evidence>
<dbReference type="NCBIfam" id="NF005574">
    <property type="entry name" value="PRK07259.1"/>
    <property type="match status" value="1"/>
</dbReference>
<gene>
    <name evidence="13" type="primary">pyrD</name>
    <name evidence="15" type="ORF">HF394_00455</name>
</gene>
<evidence type="ECO:0000313" key="15">
    <source>
        <dbReference type="EMBL" id="QKX49156.1"/>
    </source>
</evidence>
<dbReference type="GO" id="GO:0005737">
    <property type="term" value="C:cytoplasm"/>
    <property type="evidence" value="ECO:0007669"/>
    <property type="project" value="UniProtKB-SubCell"/>
</dbReference>
<dbReference type="FunFam" id="3.20.20.70:FF:000069">
    <property type="entry name" value="Dihydroorotate dehydrogenase"/>
    <property type="match status" value="1"/>
</dbReference>
<dbReference type="InterPro" id="IPR049622">
    <property type="entry name" value="Dihydroorotate_DH_I"/>
</dbReference>
<feature type="binding site" evidence="13">
    <location>
        <position position="99"/>
    </location>
    <ligand>
        <name>FMN</name>
        <dbReference type="ChEBI" id="CHEBI:58210"/>
    </ligand>
</feature>
<evidence type="ECO:0000256" key="9">
    <source>
        <dbReference type="ARBA" id="ARBA00022975"/>
    </source>
</evidence>
<dbReference type="RefSeq" id="WP_176293883.1">
    <property type="nucleotide sequence ID" value="NZ_CP051177.1"/>
</dbReference>
<dbReference type="EC" id="1.3.-.-" evidence="13"/>
<comment type="cofactor">
    <cofactor evidence="13">
        <name>FMN</name>
        <dbReference type="ChEBI" id="CHEBI:58210"/>
    </cofactor>
    <text evidence="13">Binds 1 FMN per subunit.</text>
</comment>
<dbReference type="SUPFAM" id="SSF51395">
    <property type="entry name" value="FMN-linked oxidoreductases"/>
    <property type="match status" value="1"/>
</dbReference>
<dbReference type="PANTHER" id="PTHR48109">
    <property type="entry name" value="DIHYDROOROTATE DEHYDROGENASE (QUINONE), MITOCHONDRIAL-RELATED"/>
    <property type="match status" value="1"/>
</dbReference>
<feature type="binding site" evidence="13">
    <location>
        <position position="191"/>
    </location>
    <ligand>
        <name>FMN</name>
        <dbReference type="ChEBI" id="CHEBI:58210"/>
    </ligand>
</feature>
<dbReference type="CDD" id="cd04740">
    <property type="entry name" value="DHOD_1B_like"/>
    <property type="match status" value="1"/>
</dbReference>
<comment type="catalytic activity">
    <reaction evidence="13">
        <text>(S)-dihydroorotate + A = orotate + AH2</text>
        <dbReference type="Rhea" id="RHEA:18073"/>
        <dbReference type="ChEBI" id="CHEBI:13193"/>
        <dbReference type="ChEBI" id="CHEBI:17499"/>
        <dbReference type="ChEBI" id="CHEBI:30839"/>
        <dbReference type="ChEBI" id="CHEBI:30864"/>
    </reaction>
</comment>
<evidence type="ECO:0000256" key="6">
    <source>
        <dbReference type="ARBA" id="ARBA00022490"/>
    </source>
</evidence>
<reference evidence="16" key="1">
    <citation type="submission" date="2020-06" db="EMBL/GenBank/DDBJ databases">
        <title>Isolation of Planomicrobium glaciei.</title>
        <authorList>
            <person name="Malisova L."/>
            <person name="Safrankova R."/>
            <person name="Jakubu V."/>
            <person name="Spanelova P."/>
        </authorList>
    </citation>
    <scope>NUCLEOTIDE SEQUENCE [LARGE SCALE GENOMIC DNA]</scope>
    <source>
        <strain evidence="16">NRL-ATB46093</strain>
    </source>
</reference>
<feature type="binding site" evidence="13">
    <location>
        <begin position="192"/>
        <end position="193"/>
    </location>
    <ligand>
        <name>substrate</name>
    </ligand>
</feature>
<evidence type="ECO:0000256" key="11">
    <source>
        <dbReference type="ARBA" id="ARBA00023027"/>
    </source>
</evidence>
<keyword evidence="9 13" id="KW-0665">Pyrimidine biosynthesis</keyword>
<dbReference type="Pfam" id="PF01180">
    <property type="entry name" value="DHO_dh"/>
    <property type="match status" value="1"/>
</dbReference>
<keyword evidence="11" id="KW-0520">NAD</keyword>
<dbReference type="PROSITE" id="PS00912">
    <property type="entry name" value="DHODEHASE_2"/>
    <property type="match status" value="1"/>
</dbReference>
<feature type="binding site" evidence="13">
    <location>
        <begin position="69"/>
        <end position="73"/>
    </location>
    <ligand>
        <name>substrate</name>
    </ligand>
</feature>
<dbReference type="InterPro" id="IPR033888">
    <property type="entry name" value="DHOD_1B"/>
</dbReference>
<dbReference type="InterPro" id="IPR024920">
    <property type="entry name" value="Dihydroorotate_DH_1"/>
</dbReference>
<keyword evidence="10 13" id="KW-0560">Oxidoreductase</keyword>
<feature type="binding site" evidence="13">
    <location>
        <begin position="45"/>
        <end position="46"/>
    </location>
    <ligand>
        <name>FMN</name>
        <dbReference type="ChEBI" id="CHEBI:58210"/>
    </ligand>
</feature>
<feature type="binding site" evidence="13">
    <location>
        <begin position="243"/>
        <end position="244"/>
    </location>
    <ligand>
        <name>FMN</name>
        <dbReference type="ChEBI" id="CHEBI:58210"/>
    </ligand>
</feature>
<proteinExistence type="inferred from homology"/>
<dbReference type="InterPro" id="IPR013785">
    <property type="entry name" value="Aldolase_TIM"/>
</dbReference>
<evidence type="ECO:0000256" key="2">
    <source>
        <dbReference type="ARBA" id="ARBA00004496"/>
    </source>
</evidence>
<dbReference type="AlphaFoldDB" id="A0A7H8Q5F5"/>
<feature type="binding site" evidence="13">
    <location>
        <position position="165"/>
    </location>
    <ligand>
        <name>FMN</name>
        <dbReference type="ChEBI" id="CHEBI:58210"/>
    </ligand>
</feature>
<comment type="similarity">
    <text evidence="4 13">Belongs to the dihydroorotate dehydrogenase family. Type 1 subfamily.</text>
</comment>
<dbReference type="GO" id="GO:0004589">
    <property type="term" value="F:dihydroorotate dehydrogenase (NAD+) activity"/>
    <property type="evidence" value="ECO:0007669"/>
    <property type="project" value="UniProtKB-EC"/>
</dbReference>
<keyword evidence="6 13" id="KW-0963">Cytoplasm</keyword>
<keyword evidence="7 13" id="KW-0285">Flavoprotein</keyword>
<evidence type="ECO:0000256" key="4">
    <source>
        <dbReference type="ARBA" id="ARBA00008008"/>
    </source>
</evidence>
<evidence type="ECO:0000256" key="1">
    <source>
        <dbReference type="ARBA" id="ARBA00003616"/>
    </source>
</evidence>
<feature type="binding site" evidence="13">
    <location>
        <position position="127"/>
    </location>
    <ligand>
        <name>substrate</name>
    </ligand>
</feature>
<evidence type="ECO:0000256" key="5">
    <source>
        <dbReference type="ARBA" id="ARBA00011669"/>
    </source>
</evidence>
<dbReference type="InterPro" id="IPR001295">
    <property type="entry name" value="Dihydroorotate_DH_CS"/>
</dbReference>
<feature type="binding site" evidence="13">
    <location>
        <position position="45"/>
    </location>
    <ligand>
        <name>substrate</name>
    </ligand>
</feature>
<feature type="binding site" evidence="13">
    <location>
        <position position="217"/>
    </location>
    <ligand>
        <name>FMN</name>
        <dbReference type="ChEBI" id="CHEBI:58210"/>
    </ligand>
</feature>
<accession>A0A7H8Q5F5</accession>
<dbReference type="PIRSF" id="PIRSF000164">
    <property type="entry name" value="DHO_oxidase"/>
    <property type="match status" value="1"/>
</dbReference>
<evidence type="ECO:0000259" key="14">
    <source>
        <dbReference type="Pfam" id="PF01180"/>
    </source>
</evidence>
<dbReference type="HAMAP" id="MF_00224">
    <property type="entry name" value="DHO_dh_type1"/>
    <property type="match status" value="1"/>
</dbReference>
<evidence type="ECO:0000256" key="3">
    <source>
        <dbReference type="ARBA" id="ARBA00004715"/>
    </source>
</evidence>
<dbReference type="EMBL" id="CP051177">
    <property type="protein sequence ID" value="QKX49156.1"/>
    <property type="molecule type" value="Genomic_DNA"/>
</dbReference>
<dbReference type="NCBIfam" id="TIGR01037">
    <property type="entry name" value="pyrD_sub1_fam"/>
    <property type="match status" value="1"/>
</dbReference>
<keyword evidence="16" id="KW-1185">Reference proteome</keyword>
<dbReference type="Proteomes" id="UP000509222">
    <property type="component" value="Chromosome"/>
</dbReference>
<comment type="subunit">
    <text evidence="5">Heterotetramer of 2 PyrK and 2 PyrD type B subunits.</text>
</comment>
<feature type="active site" description="Nucleophile" evidence="13">
    <location>
        <position position="130"/>
    </location>
</feature>
<dbReference type="PANTHER" id="PTHR48109:SF1">
    <property type="entry name" value="DIHYDROOROTATE DEHYDROGENASE (FUMARATE)"/>
    <property type="match status" value="1"/>
</dbReference>
<comment type="subcellular location">
    <subcellularLocation>
        <location evidence="2 13">Cytoplasm</location>
    </subcellularLocation>
</comment>
<feature type="binding site" evidence="13">
    <location>
        <begin position="265"/>
        <end position="266"/>
    </location>
    <ligand>
        <name>FMN</name>
        <dbReference type="ChEBI" id="CHEBI:58210"/>
    </ligand>
</feature>
<comment type="catalytic activity">
    <reaction evidence="12">
        <text>(S)-dihydroorotate + NAD(+) = orotate + NADH + H(+)</text>
        <dbReference type="Rhea" id="RHEA:13513"/>
        <dbReference type="ChEBI" id="CHEBI:15378"/>
        <dbReference type="ChEBI" id="CHEBI:30839"/>
        <dbReference type="ChEBI" id="CHEBI:30864"/>
        <dbReference type="ChEBI" id="CHEBI:57540"/>
        <dbReference type="ChEBI" id="CHEBI:57945"/>
        <dbReference type="EC" id="1.3.1.14"/>
    </reaction>
</comment>